<feature type="domain" description="HTH cro/C1-type" evidence="2">
    <location>
        <begin position="10"/>
        <end position="65"/>
    </location>
</feature>
<dbReference type="PANTHER" id="PTHR46558:SF11">
    <property type="entry name" value="HTH-TYPE TRANSCRIPTIONAL REGULATOR XRE"/>
    <property type="match status" value="1"/>
</dbReference>
<accession>A0ABX2ZX39</accession>
<proteinExistence type="predicted"/>
<evidence type="ECO:0000313" key="3">
    <source>
        <dbReference type="EMBL" id="ODN40944.1"/>
    </source>
</evidence>
<dbReference type="InterPro" id="IPR001387">
    <property type="entry name" value="Cro/C1-type_HTH"/>
</dbReference>
<dbReference type="RefSeq" id="WP_069314615.1">
    <property type="nucleotide sequence ID" value="NZ_MDTU01000011.1"/>
</dbReference>
<keyword evidence="1" id="KW-0238">DNA-binding</keyword>
<evidence type="ECO:0000313" key="4">
    <source>
        <dbReference type="Proteomes" id="UP000094329"/>
    </source>
</evidence>
<comment type="caution">
    <text evidence="3">The sequence shown here is derived from an EMBL/GenBank/DDBJ whole genome shotgun (WGS) entry which is preliminary data.</text>
</comment>
<evidence type="ECO:0000259" key="2">
    <source>
        <dbReference type="PROSITE" id="PS50943"/>
    </source>
</evidence>
<reference evidence="3 4" key="1">
    <citation type="submission" date="2016-08" db="EMBL/GenBank/DDBJ databases">
        <title>Draft genome sequence of Candidatus Piscirickettsia litoralis, from seawater.</title>
        <authorList>
            <person name="Wan X."/>
            <person name="Lee A.J."/>
            <person name="Hou S."/>
            <person name="Donachie S.P."/>
        </authorList>
    </citation>
    <scope>NUCLEOTIDE SEQUENCE [LARGE SCALE GENOMIC DNA]</scope>
    <source>
        <strain evidence="3 4">Y2</strain>
    </source>
</reference>
<dbReference type="PANTHER" id="PTHR46558">
    <property type="entry name" value="TRACRIPTIONAL REGULATORY PROTEIN-RELATED-RELATED"/>
    <property type="match status" value="1"/>
</dbReference>
<organism evidence="3 4">
    <name type="scientific">Piscirickettsia litoralis</name>
    <dbReference type="NCBI Taxonomy" id="1891921"/>
    <lineage>
        <taxon>Bacteria</taxon>
        <taxon>Pseudomonadati</taxon>
        <taxon>Pseudomonadota</taxon>
        <taxon>Gammaproteobacteria</taxon>
        <taxon>Thiotrichales</taxon>
        <taxon>Piscirickettsiaceae</taxon>
        <taxon>Piscirickettsia</taxon>
    </lineage>
</organism>
<sequence>MARNFFGERVKQLRKQANITQADLAKKVGVSQPAVASWESGASKTVKPEHLIVISYLFNVSPEWLATGKNKKNQSFLNQFPNTTRNKLESYAENNNLTIEQAIYKIIKSAL</sequence>
<dbReference type="Gene3D" id="1.10.260.40">
    <property type="entry name" value="lambda repressor-like DNA-binding domains"/>
    <property type="match status" value="1"/>
</dbReference>
<keyword evidence="4" id="KW-1185">Reference proteome</keyword>
<name>A0ABX2ZX39_9GAMM</name>
<dbReference type="PROSITE" id="PS50943">
    <property type="entry name" value="HTH_CROC1"/>
    <property type="match status" value="1"/>
</dbReference>
<dbReference type="CDD" id="cd00093">
    <property type="entry name" value="HTH_XRE"/>
    <property type="match status" value="1"/>
</dbReference>
<dbReference type="InterPro" id="IPR010982">
    <property type="entry name" value="Lambda_DNA-bd_dom_sf"/>
</dbReference>
<dbReference type="Proteomes" id="UP000094329">
    <property type="component" value="Unassembled WGS sequence"/>
</dbReference>
<dbReference type="EMBL" id="MDTU01000011">
    <property type="protein sequence ID" value="ODN40944.1"/>
    <property type="molecule type" value="Genomic_DNA"/>
</dbReference>
<dbReference type="SUPFAM" id="SSF47413">
    <property type="entry name" value="lambda repressor-like DNA-binding domains"/>
    <property type="match status" value="1"/>
</dbReference>
<dbReference type="Pfam" id="PF01381">
    <property type="entry name" value="HTH_3"/>
    <property type="match status" value="1"/>
</dbReference>
<gene>
    <name evidence="3" type="ORF">BGC07_18960</name>
</gene>
<evidence type="ECO:0000256" key="1">
    <source>
        <dbReference type="ARBA" id="ARBA00023125"/>
    </source>
</evidence>
<protein>
    <recommendedName>
        <fullName evidence="2">HTH cro/C1-type domain-containing protein</fullName>
    </recommendedName>
</protein>
<dbReference type="SMART" id="SM00530">
    <property type="entry name" value="HTH_XRE"/>
    <property type="match status" value="1"/>
</dbReference>